<evidence type="ECO:0000256" key="12">
    <source>
        <dbReference type="ARBA" id="ARBA00022982"/>
    </source>
</evidence>
<keyword evidence="24" id="KW-0560">Oxidoreductase</keyword>
<dbReference type="KEGG" id="rsq:Rsph17025_1704"/>
<dbReference type="Pfam" id="PF00034">
    <property type="entry name" value="Cytochrom_C"/>
    <property type="match status" value="1"/>
</dbReference>
<gene>
    <name evidence="24" type="ordered locus">Rsph17025_1704</name>
</gene>
<keyword evidence="7 18" id="KW-0349">Heme</keyword>
<keyword evidence="11" id="KW-1278">Translocase</keyword>
<evidence type="ECO:0000256" key="13">
    <source>
        <dbReference type="ARBA" id="ARBA00022989"/>
    </source>
</evidence>
<dbReference type="NCBIfam" id="TIGR02891">
    <property type="entry name" value="CtaD_CoxA"/>
    <property type="match status" value="1"/>
</dbReference>
<comment type="subcellular location">
    <subcellularLocation>
        <location evidence="1">Cell membrane</location>
        <topology evidence="1">Multi-pass membrane protein</topology>
    </subcellularLocation>
</comment>
<dbReference type="Gene3D" id="1.10.760.10">
    <property type="entry name" value="Cytochrome c-like domain"/>
    <property type="match status" value="3"/>
</dbReference>
<dbReference type="InterPro" id="IPR036927">
    <property type="entry name" value="Cyt_c_oxase-like_su1_sf"/>
</dbReference>
<dbReference type="STRING" id="349102.Rsph17025_1704"/>
<organism evidence="24">
    <name type="scientific">Cereibacter sphaeroides (strain ATCC 17025 / ATH 2.4.3)</name>
    <name type="common">Rhodobacter sphaeroides</name>
    <dbReference type="NCBI Taxonomy" id="349102"/>
    <lineage>
        <taxon>Bacteria</taxon>
        <taxon>Pseudomonadati</taxon>
        <taxon>Pseudomonadota</taxon>
        <taxon>Alphaproteobacteria</taxon>
        <taxon>Rhodobacterales</taxon>
        <taxon>Paracoccaceae</taxon>
        <taxon>Cereibacter</taxon>
    </lineage>
</organism>
<reference evidence="24" key="1">
    <citation type="submission" date="2007-04" db="EMBL/GenBank/DDBJ databases">
        <title>Complete sequence of chromosome of Rhodobacter sphaeroides ATCC 17025.</title>
        <authorList>
            <consortium name="US DOE Joint Genome Institute"/>
            <person name="Copeland A."/>
            <person name="Lucas S."/>
            <person name="Lapidus A."/>
            <person name="Barry K."/>
            <person name="Detter J.C."/>
            <person name="Glavina del Rio T."/>
            <person name="Hammon N."/>
            <person name="Israni S."/>
            <person name="Dalin E."/>
            <person name="Tice H."/>
            <person name="Pitluck S."/>
            <person name="Chertkov O."/>
            <person name="Brettin T."/>
            <person name="Bruce D."/>
            <person name="Han C."/>
            <person name="Schmutz J."/>
            <person name="Larimer F."/>
            <person name="Land M."/>
            <person name="Hauser L."/>
            <person name="Kyrpides N."/>
            <person name="Kim E."/>
            <person name="Richardson P."/>
            <person name="Mackenzie C."/>
            <person name="Choudhary M."/>
            <person name="Donohue T.J."/>
            <person name="Kaplan S."/>
        </authorList>
    </citation>
    <scope>NUCLEOTIDE SEQUENCE [LARGE SCALE GENOMIC DNA]</scope>
    <source>
        <strain evidence="24">ATCC 17025</strain>
    </source>
</reference>
<keyword evidence="16 21" id="KW-0472">Membrane</keyword>
<dbReference type="GO" id="GO:0015990">
    <property type="term" value="P:electron transport coupled proton transport"/>
    <property type="evidence" value="ECO:0007669"/>
    <property type="project" value="InterPro"/>
</dbReference>
<evidence type="ECO:0000313" key="24">
    <source>
        <dbReference type="EMBL" id="ABP70597.1"/>
    </source>
</evidence>
<feature type="transmembrane region" description="Helical" evidence="21">
    <location>
        <begin position="60"/>
        <end position="82"/>
    </location>
</feature>
<evidence type="ECO:0000256" key="19">
    <source>
        <dbReference type="RuleBase" id="RU000370"/>
    </source>
</evidence>
<evidence type="ECO:0000256" key="5">
    <source>
        <dbReference type="ARBA" id="ARBA00022448"/>
    </source>
</evidence>
<feature type="transmembrane region" description="Helical" evidence="21">
    <location>
        <begin position="143"/>
        <end position="162"/>
    </location>
</feature>
<dbReference type="AlphaFoldDB" id="A4WT83"/>
<dbReference type="SUPFAM" id="SSF46626">
    <property type="entry name" value="Cytochrome c"/>
    <property type="match status" value="3"/>
</dbReference>
<feature type="transmembrane region" description="Helical" evidence="21">
    <location>
        <begin position="187"/>
        <end position="211"/>
    </location>
</feature>
<accession>A4WT83</accession>
<dbReference type="InterPro" id="IPR023616">
    <property type="entry name" value="Cyt_c_oxase-like_su1_dom"/>
</dbReference>
<evidence type="ECO:0000256" key="14">
    <source>
        <dbReference type="ARBA" id="ARBA00023004"/>
    </source>
</evidence>
<dbReference type="Pfam" id="PF00115">
    <property type="entry name" value="COX1"/>
    <property type="match status" value="1"/>
</dbReference>
<sequence length="878" mass="95940">MTRSHASDAPLPVGAFPPTEAMLSEPVPSALAEAQADRLRAVWATPMGWRYWSAVNNSEVGVWYALTALAFMLCAGVLAVLMRVQLAVPGNDFLSADRFNQFFTMHGSAMMFLFAVPMFEAISIILLPALLGARDLPFPRLSAYGYWCFLIGGVFVMGSILFDAAPKSGWFMYPPLATQDEGLGSDIWLLGLSFIEVASIAAAVELIVGVLKCRPPGMRVNLMPLYAWYVLVVGGMILFAFPPLIAGDLLFEMERGFDWPFFDPERGGDPLLWQHLFWIFGHPEVYIIFLPLIALAAMIVPTAARQPIVGYSWIVLSAVGTGFLSFGLWVHHMFTTGLPALSLGFFSAASEAVVIPTGIQLFAFVATLMVGRVKMILPMLWIAGGLAVFTAGGLTGVMVAIAPFDWQVHDTYFIVAHLHYTLFGGMVFPIIAGVYYFYPVITKKALSERLGRWSFWLLFTGFNVTFLPMHLTGLKGMPRRVFTYPGHVGWDWLNLISTVGAFVMAAGFLVFVVDLLRPKRTKIADRNPWGAGTLEWSLDLEDDNWGVRSIPHIETRYPLWQQPKLVERMDAGRFYLLGARHYESACRVCHGAPGVPQGATVRAMLPAPPPIGDAVRDWRPNELGWIVREGVKMSGMPGRPSARNDEVWPVVAFLTRVRGMRPENYAALVGPATAEGPPGFGSCAGCHGIDGLSGNERIPRLDIQTPDYLEMALLTYRDGRRQSGYMRHAASAVPAETLRPLAQRFGRLSDATARGAGQAARAAGSGAAGAAGASDDPVEEGRRLAFALDRRRDLPACHSCHGPDAERRRPDTPSLSGQYRGYLETQLILWRDGLRGGGPRAELMSEAARRLNDNQIAALAAYYSSLAPEVPAAGGAAN</sequence>
<evidence type="ECO:0000256" key="21">
    <source>
        <dbReference type="SAM" id="Phobius"/>
    </source>
</evidence>
<dbReference type="Pfam" id="PF13442">
    <property type="entry name" value="Cytochrome_CBB3"/>
    <property type="match status" value="1"/>
</dbReference>
<dbReference type="CDD" id="cd01662">
    <property type="entry name" value="Ubiquinol_Oxidase_I"/>
    <property type="match status" value="1"/>
</dbReference>
<dbReference type="PRINTS" id="PR01165">
    <property type="entry name" value="CYCOXIDASEI"/>
</dbReference>
<evidence type="ECO:0000256" key="8">
    <source>
        <dbReference type="ARBA" id="ARBA00022660"/>
    </source>
</evidence>
<comment type="catalytic activity">
    <reaction evidence="17">
        <text>4 Fe(II)-[cytochrome c] + O2 + 8 H(+)(in) = 4 Fe(III)-[cytochrome c] + 2 H2O + 4 H(+)(out)</text>
        <dbReference type="Rhea" id="RHEA:11436"/>
        <dbReference type="Rhea" id="RHEA-COMP:10350"/>
        <dbReference type="Rhea" id="RHEA-COMP:14399"/>
        <dbReference type="ChEBI" id="CHEBI:15377"/>
        <dbReference type="ChEBI" id="CHEBI:15378"/>
        <dbReference type="ChEBI" id="CHEBI:15379"/>
        <dbReference type="ChEBI" id="CHEBI:29033"/>
        <dbReference type="ChEBI" id="CHEBI:29034"/>
        <dbReference type="EC" id="7.1.1.9"/>
    </reaction>
</comment>
<dbReference type="FunFam" id="1.20.210.10:FF:000006">
    <property type="entry name" value="Cytochrome c oxidase subunit 1"/>
    <property type="match status" value="1"/>
</dbReference>
<dbReference type="InterPro" id="IPR036909">
    <property type="entry name" value="Cyt_c-like_dom_sf"/>
</dbReference>
<feature type="transmembrane region" description="Helical" evidence="21">
    <location>
        <begin position="380"/>
        <end position="402"/>
    </location>
</feature>
<feature type="domain" description="Cytochrome c" evidence="23">
    <location>
        <begin position="671"/>
        <end position="867"/>
    </location>
</feature>
<dbReference type="InterPro" id="IPR009056">
    <property type="entry name" value="Cyt_c-like_dom"/>
</dbReference>
<keyword evidence="9 19" id="KW-0812">Transmembrane</keyword>
<dbReference type="HOGENOM" id="CLU_327572_0_0_5"/>
<feature type="transmembrane region" description="Helical" evidence="21">
    <location>
        <begin position="311"/>
        <end position="331"/>
    </location>
</feature>
<evidence type="ECO:0000256" key="2">
    <source>
        <dbReference type="ARBA" id="ARBA00004673"/>
    </source>
</evidence>
<dbReference type="UniPathway" id="UPA00705"/>
<feature type="transmembrane region" description="Helical" evidence="21">
    <location>
        <begin position="492"/>
        <end position="516"/>
    </location>
</feature>
<dbReference type="EMBL" id="CP000661">
    <property type="protein sequence ID" value="ABP70597.1"/>
    <property type="molecule type" value="Genomic_DNA"/>
</dbReference>
<keyword evidence="8 19" id="KW-0679">Respiratory chain</keyword>
<keyword evidence="14 18" id="KW-0408">Iron</keyword>
<dbReference type="EC" id="7.1.1.9" evidence="4"/>
<dbReference type="PROSITE" id="PS00077">
    <property type="entry name" value="COX1_CUB"/>
    <property type="match status" value="1"/>
</dbReference>
<feature type="domain" description="Cytochrome oxidase subunit I profile" evidence="22">
    <location>
        <begin position="37"/>
        <end position="566"/>
    </location>
</feature>
<dbReference type="GO" id="GO:0046872">
    <property type="term" value="F:metal ion binding"/>
    <property type="evidence" value="ECO:0007669"/>
    <property type="project" value="UniProtKB-KW"/>
</dbReference>
<dbReference type="SUPFAM" id="SSF81442">
    <property type="entry name" value="Cytochrome c oxidase subunit I-like"/>
    <property type="match status" value="1"/>
</dbReference>
<evidence type="ECO:0000256" key="16">
    <source>
        <dbReference type="ARBA" id="ARBA00023136"/>
    </source>
</evidence>
<evidence type="ECO:0000256" key="11">
    <source>
        <dbReference type="ARBA" id="ARBA00022967"/>
    </source>
</evidence>
<evidence type="ECO:0000256" key="18">
    <source>
        <dbReference type="PROSITE-ProRule" id="PRU00433"/>
    </source>
</evidence>
<comment type="pathway">
    <text evidence="2">Energy metabolism; oxidative phosphorylation.</text>
</comment>
<feature type="compositionally biased region" description="Low complexity" evidence="20">
    <location>
        <begin position="756"/>
        <end position="774"/>
    </location>
</feature>
<name>A4WT83_CERS5</name>
<evidence type="ECO:0000256" key="7">
    <source>
        <dbReference type="ARBA" id="ARBA00022617"/>
    </source>
</evidence>
<protein>
    <recommendedName>
        <fullName evidence="4">cytochrome-c oxidase</fullName>
        <ecNumber evidence="4">7.1.1.9</ecNumber>
    </recommendedName>
</protein>
<evidence type="ECO:0000256" key="9">
    <source>
        <dbReference type="ARBA" id="ARBA00022692"/>
    </source>
</evidence>
<evidence type="ECO:0000256" key="6">
    <source>
        <dbReference type="ARBA" id="ARBA00022475"/>
    </source>
</evidence>
<evidence type="ECO:0000256" key="17">
    <source>
        <dbReference type="ARBA" id="ARBA00047816"/>
    </source>
</evidence>
<dbReference type="PANTHER" id="PTHR10422">
    <property type="entry name" value="CYTOCHROME C OXIDASE SUBUNIT 1"/>
    <property type="match status" value="1"/>
</dbReference>
<dbReference type="GO" id="GO:0004129">
    <property type="term" value="F:cytochrome-c oxidase activity"/>
    <property type="evidence" value="ECO:0007669"/>
    <property type="project" value="UniProtKB-EC"/>
</dbReference>
<feature type="transmembrane region" description="Helical" evidence="21">
    <location>
        <begin position="453"/>
        <end position="472"/>
    </location>
</feature>
<feature type="transmembrane region" description="Helical" evidence="21">
    <location>
        <begin position="223"/>
        <end position="245"/>
    </location>
</feature>
<evidence type="ECO:0000256" key="3">
    <source>
        <dbReference type="ARBA" id="ARBA00009578"/>
    </source>
</evidence>
<feature type="transmembrane region" description="Helical" evidence="21">
    <location>
        <begin position="343"/>
        <end position="368"/>
    </location>
</feature>
<feature type="transmembrane region" description="Helical" evidence="21">
    <location>
        <begin position="422"/>
        <end position="441"/>
    </location>
</feature>
<dbReference type="InterPro" id="IPR023615">
    <property type="entry name" value="Cyt_c_Oxase_su1_BS"/>
</dbReference>
<dbReference type="GO" id="GO:0020037">
    <property type="term" value="F:heme binding"/>
    <property type="evidence" value="ECO:0007669"/>
    <property type="project" value="InterPro"/>
</dbReference>
<dbReference type="PROSITE" id="PS50855">
    <property type="entry name" value="COX1"/>
    <property type="match status" value="1"/>
</dbReference>
<feature type="region of interest" description="Disordered" evidence="20">
    <location>
        <begin position="756"/>
        <end position="776"/>
    </location>
</feature>
<keyword evidence="6" id="KW-1003">Cell membrane</keyword>
<keyword evidence="13 21" id="KW-1133">Transmembrane helix</keyword>
<keyword evidence="12 19" id="KW-0249">Electron transport</keyword>
<keyword evidence="5 19" id="KW-0813">Transport</keyword>
<evidence type="ECO:0000256" key="4">
    <source>
        <dbReference type="ARBA" id="ARBA00012949"/>
    </source>
</evidence>
<evidence type="ECO:0000256" key="10">
    <source>
        <dbReference type="ARBA" id="ARBA00022723"/>
    </source>
</evidence>
<keyword evidence="15" id="KW-0186">Copper</keyword>
<dbReference type="eggNOG" id="COG0843">
    <property type="taxonomic scope" value="Bacteria"/>
</dbReference>
<dbReference type="GO" id="GO:0006119">
    <property type="term" value="P:oxidative phosphorylation"/>
    <property type="evidence" value="ECO:0007669"/>
    <property type="project" value="UniProtKB-UniPathway"/>
</dbReference>
<dbReference type="GO" id="GO:0005886">
    <property type="term" value="C:plasma membrane"/>
    <property type="evidence" value="ECO:0007669"/>
    <property type="project" value="UniProtKB-SubCell"/>
</dbReference>
<evidence type="ECO:0000259" key="23">
    <source>
        <dbReference type="PROSITE" id="PS51007"/>
    </source>
</evidence>
<dbReference type="InterPro" id="IPR014241">
    <property type="entry name" value="Cyt_c_oxidase_su1_bac"/>
</dbReference>
<evidence type="ECO:0000256" key="1">
    <source>
        <dbReference type="ARBA" id="ARBA00004651"/>
    </source>
</evidence>
<evidence type="ECO:0000259" key="22">
    <source>
        <dbReference type="PROSITE" id="PS50855"/>
    </source>
</evidence>
<dbReference type="PANTHER" id="PTHR10422:SF35">
    <property type="entry name" value="CYTOCHROME BO(3) UBIQUINOL OXIDASE SUBUNIT 1"/>
    <property type="match status" value="1"/>
</dbReference>
<feature type="transmembrane region" description="Helical" evidence="21">
    <location>
        <begin position="285"/>
        <end position="304"/>
    </location>
</feature>
<dbReference type="GO" id="GO:0016491">
    <property type="term" value="F:oxidoreductase activity"/>
    <property type="evidence" value="ECO:0007669"/>
    <property type="project" value="UniProtKB-KW"/>
</dbReference>
<keyword evidence="10 18" id="KW-0479">Metal-binding</keyword>
<dbReference type="GO" id="GO:0022904">
    <property type="term" value="P:respiratory electron transport chain"/>
    <property type="evidence" value="ECO:0007669"/>
    <property type="project" value="TreeGrafter"/>
</dbReference>
<dbReference type="Gene3D" id="1.20.210.10">
    <property type="entry name" value="Cytochrome c oxidase-like, subunit I domain"/>
    <property type="match status" value="1"/>
</dbReference>
<evidence type="ECO:0000256" key="20">
    <source>
        <dbReference type="SAM" id="MobiDB-lite"/>
    </source>
</evidence>
<evidence type="ECO:0000256" key="15">
    <source>
        <dbReference type="ARBA" id="ARBA00023008"/>
    </source>
</evidence>
<proteinExistence type="inferred from homology"/>
<comment type="similarity">
    <text evidence="3 19">Belongs to the heme-copper respiratory oxidase family.</text>
</comment>
<dbReference type="PROSITE" id="PS51007">
    <property type="entry name" value="CYTC"/>
    <property type="match status" value="1"/>
</dbReference>
<dbReference type="InterPro" id="IPR000883">
    <property type="entry name" value="Cyt_C_Oxase_1"/>
</dbReference>
<feature type="transmembrane region" description="Helical" evidence="21">
    <location>
        <begin position="102"/>
        <end position="131"/>
    </location>
</feature>